<evidence type="ECO:0000313" key="2">
    <source>
        <dbReference type="Proteomes" id="UP000091857"/>
    </source>
</evidence>
<evidence type="ECO:0000313" key="1">
    <source>
        <dbReference type="EMBL" id="KAG8611810.1"/>
    </source>
</evidence>
<dbReference type="Proteomes" id="UP000091857">
    <property type="component" value="Unassembled WGS sequence"/>
</dbReference>
<proteinExistence type="predicted"/>
<organism evidence="1 2">
    <name type="scientific">Manihot esculenta</name>
    <name type="common">Cassava</name>
    <name type="synonym">Jatropha manihot</name>
    <dbReference type="NCBI Taxonomy" id="3983"/>
    <lineage>
        <taxon>Eukaryota</taxon>
        <taxon>Viridiplantae</taxon>
        <taxon>Streptophyta</taxon>
        <taxon>Embryophyta</taxon>
        <taxon>Tracheophyta</taxon>
        <taxon>Spermatophyta</taxon>
        <taxon>Magnoliopsida</taxon>
        <taxon>eudicotyledons</taxon>
        <taxon>Gunneridae</taxon>
        <taxon>Pentapetalae</taxon>
        <taxon>rosids</taxon>
        <taxon>fabids</taxon>
        <taxon>Malpighiales</taxon>
        <taxon>Euphorbiaceae</taxon>
        <taxon>Crotonoideae</taxon>
        <taxon>Manihoteae</taxon>
        <taxon>Manihot</taxon>
    </lineage>
</organism>
<comment type="caution">
    <text evidence="1">The sequence shown here is derived from an EMBL/GenBank/DDBJ whole genome shotgun (WGS) entry which is preliminary data.</text>
</comment>
<dbReference type="EMBL" id="MU251223">
    <property type="protein sequence ID" value="KAG8611810.1"/>
    <property type="molecule type" value="Genomic_DNA"/>
</dbReference>
<name>A0ACB7FUS9_MANES</name>
<accession>A0ACB7FUS9</accession>
<reference evidence="2" key="1">
    <citation type="journal article" date="2016" name="Nat. Biotechnol.">
        <title>Sequencing wild and cultivated cassava and related species reveals extensive interspecific hybridization and genetic diversity.</title>
        <authorList>
            <person name="Bredeson J.V."/>
            <person name="Lyons J.B."/>
            <person name="Prochnik S.E."/>
            <person name="Wu G.A."/>
            <person name="Ha C.M."/>
            <person name="Edsinger-Gonzales E."/>
            <person name="Grimwood J."/>
            <person name="Schmutz J."/>
            <person name="Rabbi I.Y."/>
            <person name="Egesi C."/>
            <person name="Nauluvula P."/>
            <person name="Lebot V."/>
            <person name="Ndunguru J."/>
            <person name="Mkamilo G."/>
            <person name="Bart R.S."/>
            <person name="Setter T.L."/>
            <person name="Gleadow R.M."/>
            <person name="Kulakow P."/>
            <person name="Ferguson M.E."/>
            <person name="Rounsley S."/>
            <person name="Rokhsar D.S."/>
        </authorList>
    </citation>
    <scope>NUCLEOTIDE SEQUENCE [LARGE SCALE GENOMIC DNA]</scope>
    <source>
        <strain evidence="2">cv. AM560-2</strain>
    </source>
</reference>
<protein>
    <submittedName>
        <fullName evidence="1">Uncharacterized protein</fullName>
    </submittedName>
</protein>
<sequence>MEAGSRCGCRTLNTGGRAMQPVLVCVLGGVGLLLGGVLRSSGSWMDVGAVVVLQYLGWGDELGANAFVKALRVLGGGRGDIMPCSILCASGVEAHAAAEWQFPLVAVAHCCSCRCVPLWWLLLLRLWG</sequence>
<gene>
    <name evidence="1" type="ORF">MANES_S031116v8</name>
</gene>
<keyword evidence="2" id="KW-1185">Reference proteome</keyword>